<dbReference type="Gene3D" id="3.60.20.10">
    <property type="entry name" value="Glutamine Phosphoribosylpyrophosphate, subunit 1, domain 1"/>
    <property type="match status" value="1"/>
</dbReference>
<reference evidence="6" key="1">
    <citation type="submission" date="2023-01" db="EMBL/GenBank/DDBJ databases">
        <title>Metagenome sequencing of chrysophaentin producing Chrysophaeum taylorii.</title>
        <authorList>
            <person name="Davison J."/>
            <person name="Bewley C."/>
        </authorList>
    </citation>
    <scope>NUCLEOTIDE SEQUENCE</scope>
    <source>
        <strain evidence="6">NIES-1699</strain>
    </source>
</reference>
<organism evidence="6 7">
    <name type="scientific">Chrysophaeum taylorii</name>
    <dbReference type="NCBI Taxonomy" id="2483200"/>
    <lineage>
        <taxon>Eukaryota</taxon>
        <taxon>Sar</taxon>
        <taxon>Stramenopiles</taxon>
        <taxon>Ochrophyta</taxon>
        <taxon>Pelagophyceae</taxon>
        <taxon>Pelagomonadales</taxon>
        <taxon>Pelagomonadaceae</taxon>
        <taxon>Chrysophaeum</taxon>
    </lineage>
</organism>
<dbReference type="InterPro" id="IPR029055">
    <property type="entry name" value="Ntn_hydrolases_N"/>
</dbReference>
<dbReference type="InterPro" id="IPR023333">
    <property type="entry name" value="Proteasome_suB-type"/>
</dbReference>
<protein>
    <recommendedName>
        <fullName evidence="8">ATP-dependent protease subunit HslV</fullName>
    </recommendedName>
</protein>
<dbReference type="CDD" id="cd01913">
    <property type="entry name" value="protease_HslV"/>
    <property type="match status" value="1"/>
</dbReference>
<keyword evidence="4" id="KW-0378">Hydrolase</keyword>
<evidence type="ECO:0000256" key="2">
    <source>
        <dbReference type="ARBA" id="ARBA00022670"/>
    </source>
</evidence>
<dbReference type="AlphaFoldDB" id="A0AAD7U7N4"/>
<comment type="similarity">
    <text evidence="1">Belongs to the peptidase T1B family. HslV subfamily.</text>
</comment>
<gene>
    <name evidence="6" type="ORF">CTAYLR_003420</name>
</gene>
<dbReference type="SUPFAM" id="SSF56235">
    <property type="entry name" value="N-terminal nucleophile aminohydrolases (Ntn hydrolases)"/>
    <property type="match status" value="1"/>
</dbReference>
<dbReference type="GO" id="GO:0005839">
    <property type="term" value="C:proteasome core complex"/>
    <property type="evidence" value="ECO:0007669"/>
    <property type="project" value="InterPro"/>
</dbReference>
<evidence type="ECO:0000256" key="4">
    <source>
        <dbReference type="ARBA" id="ARBA00022801"/>
    </source>
</evidence>
<evidence type="ECO:0000313" key="7">
    <source>
        <dbReference type="Proteomes" id="UP001230188"/>
    </source>
</evidence>
<feature type="region of interest" description="Disordered" evidence="5">
    <location>
        <begin position="173"/>
        <end position="213"/>
    </location>
</feature>
<dbReference type="InterPro" id="IPR022281">
    <property type="entry name" value="ATP-dep_Prtase_HsIV_su"/>
</dbReference>
<proteinExistence type="inferred from homology"/>
<dbReference type="EMBL" id="JAQMWT010000546">
    <property type="protein sequence ID" value="KAJ8599741.1"/>
    <property type="molecule type" value="Genomic_DNA"/>
</dbReference>
<sequence length="213" mass="22531">MHGTTILCVRKEGRVALIGDGMVSMGSQIVKGNAKKVRRLGDGVLVGFAGSTADAFTLLERLERKLEEHPGQLTRACVDLAKAWRTDKYLRRLEAILLVADSEVTFELTGNGDVLEPTDGIMGIGSGGAFALAAARALKDVDGLNALEIAKRAMDVAAGMCVYTNHNFIIEELPQDPKDAQASAKPDARPPDDDATPSVAAPPPTTAPPQKAE</sequence>
<keyword evidence="2" id="KW-0645">Protease</keyword>
<dbReference type="GO" id="GO:0051603">
    <property type="term" value="P:proteolysis involved in protein catabolic process"/>
    <property type="evidence" value="ECO:0007669"/>
    <property type="project" value="InterPro"/>
</dbReference>
<evidence type="ECO:0000256" key="5">
    <source>
        <dbReference type="SAM" id="MobiDB-lite"/>
    </source>
</evidence>
<dbReference type="NCBIfam" id="TIGR03692">
    <property type="entry name" value="ATP_dep_HslV"/>
    <property type="match status" value="1"/>
</dbReference>
<dbReference type="Proteomes" id="UP001230188">
    <property type="component" value="Unassembled WGS sequence"/>
</dbReference>
<keyword evidence="7" id="KW-1185">Reference proteome</keyword>
<dbReference type="PROSITE" id="PS51476">
    <property type="entry name" value="PROTEASOME_BETA_2"/>
    <property type="match status" value="1"/>
</dbReference>
<dbReference type="GO" id="GO:0004298">
    <property type="term" value="F:threonine-type endopeptidase activity"/>
    <property type="evidence" value="ECO:0007669"/>
    <property type="project" value="UniProtKB-KW"/>
</dbReference>
<name>A0AAD7U7N4_9STRA</name>
<dbReference type="GO" id="GO:0009376">
    <property type="term" value="C:HslUV protease complex"/>
    <property type="evidence" value="ECO:0007669"/>
    <property type="project" value="InterPro"/>
</dbReference>
<evidence type="ECO:0000313" key="6">
    <source>
        <dbReference type="EMBL" id="KAJ8599741.1"/>
    </source>
</evidence>
<evidence type="ECO:0000256" key="1">
    <source>
        <dbReference type="ARBA" id="ARBA00006053"/>
    </source>
</evidence>
<comment type="caution">
    <text evidence="6">The sequence shown here is derived from an EMBL/GenBank/DDBJ whole genome shotgun (WGS) entry which is preliminary data.</text>
</comment>
<evidence type="ECO:0000256" key="3">
    <source>
        <dbReference type="ARBA" id="ARBA00022698"/>
    </source>
</evidence>
<keyword evidence="3" id="KW-0888">Threonine protease</keyword>
<accession>A0AAD7U7N4</accession>
<dbReference type="Pfam" id="PF00227">
    <property type="entry name" value="Proteasome"/>
    <property type="match status" value="1"/>
</dbReference>
<evidence type="ECO:0008006" key="8">
    <source>
        <dbReference type="Google" id="ProtNLM"/>
    </source>
</evidence>
<dbReference type="NCBIfam" id="NF003964">
    <property type="entry name" value="PRK05456.1"/>
    <property type="match status" value="1"/>
</dbReference>
<dbReference type="PANTHER" id="PTHR32194:SF7">
    <property type="entry name" value="ATP-DEPENDENT PROTEASE SUBUNIT HSLV"/>
    <property type="match status" value="1"/>
</dbReference>
<dbReference type="InterPro" id="IPR001353">
    <property type="entry name" value="Proteasome_sua/b"/>
</dbReference>
<dbReference type="PANTHER" id="PTHR32194">
    <property type="entry name" value="METALLOPROTEASE TLDD"/>
    <property type="match status" value="1"/>
</dbReference>